<gene>
    <name evidence="1" type="ORF">ACFPZ3_27485</name>
</gene>
<keyword evidence="2" id="KW-1185">Reference proteome</keyword>
<dbReference type="EMBL" id="JBHSPA010000031">
    <property type="protein sequence ID" value="MFC5827618.1"/>
    <property type="molecule type" value="Genomic_DNA"/>
</dbReference>
<accession>A0ABW1CRW1</accession>
<name>A0ABW1CRW1_9ACTN</name>
<dbReference type="Proteomes" id="UP001596058">
    <property type="component" value="Unassembled WGS sequence"/>
</dbReference>
<comment type="caution">
    <text evidence="1">The sequence shown here is derived from an EMBL/GenBank/DDBJ whole genome shotgun (WGS) entry which is preliminary data.</text>
</comment>
<sequence length="47" mass="4843">MLTSLAGRAVAISAQPAFVIGRWTMLVWPVGHLSLRLAAETPAAGPG</sequence>
<protein>
    <submittedName>
        <fullName evidence="1">Uncharacterized protein</fullName>
    </submittedName>
</protein>
<reference evidence="2" key="1">
    <citation type="journal article" date="2019" name="Int. J. Syst. Evol. Microbiol.">
        <title>The Global Catalogue of Microorganisms (GCM) 10K type strain sequencing project: providing services to taxonomists for standard genome sequencing and annotation.</title>
        <authorList>
            <consortium name="The Broad Institute Genomics Platform"/>
            <consortium name="The Broad Institute Genome Sequencing Center for Infectious Disease"/>
            <person name="Wu L."/>
            <person name="Ma J."/>
        </authorList>
    </citation>
    <scope>NUCLEOTIDE SEQUENCE [LARGE SCALE GENOMIC DNA]</scope>
    <source>
        <strain evidence="2">CCUG 53903</strain>
    </source>
</reference>
<dbReference type="RefSeq" id="WP_379517122.1">
    <property type="nucleotide sequence ID" value="NZ_JBHSPA010000031.1"/>
</dbReference>
<proteinExistence type="predicted"/>
<evidence type="ECO:0000313" key="2">
    <source>
        <dbReference type="Proteomes" id="UP001596058"/>
    </source>
</evidence>
<evidence type="ECO:0000313" key="1">
    <source>
        <dbReference type="EMBL" id="MFC5827618.1"/>
    </source>
</evidence>
<organism evidence="1 2">
    <name type="scientific">Nonomuraea insulae</name>
    <dbReference type="NCBI Taxonomy" id="1616787"/>
    <lineage>
        <taxon>Bacteria</taxon>
        <taxon>Bacillati</taxon>
        <taxon>Actinomycetota</taxon>
        <taxon>Actinomycetes</taxon>
        <taxon>Streptosporangiales</taxon>
        <taxon>Streptosporangiaceae</taxon>
        <taxon>Nonomuraea</taxon>
    </lineage>
</organism>